<dbReference type="InterPro" id="IPR013783">
    <property type="entry name" value="Ig-like_fold"/>
</dbReference>
<dbReference type="InterPro" id="IPR037094">
    <property type="entry name" value="Glyco_hydro_38_cen_sf"/>
</dbReference>
<dbReference type="InterPro" id="IPR028995">
    <property type="entry name" value="Glyco_hydro_57/38_cen_sf"/>
</dbReference>
<dbReference type="GO" id="GO:0046872">
    <property type="term" value="F:metal ion binding"/>
    <property type="evidence" value="ECO:0007669"/>
    <property type="project" value="UniProtKB-KW"/>
</dbReference>
<dbReference type="GO" id="GO:0006013">
    <property type="term" value="P:mannose metabolic process"/>
    <property type="evidence" value="ECO:0007669"/>
    <property type="project" value="InterPro"/>
</dbReference>
<dbReference type="SUPFAM" id="SSF88713">
    <property type="entry name" value="Glycoside hydrolase/deacetylase"/>
    <property type="match status" value="1"/>
</dbReference>
<evidence type="ECO:0000256" key="2">
    <source>
        <dbReference type="ARBA" id="ARBA00022723"/>
    </source>
</evidence>
<accession>K6V496</accession>
<dbReference type="InterPro" id="IPR027291">
    <property type="entry name" value="Glyco_hydro_38_N_sf"/>
</dbReference>
<dbReference type="Gene3D" id="3.20.110.10">
    <property type="entry name" value="Glycoside hydrolase 38, N terminal domain"/>
    <property type="match status" value="1"/>
</dbReference>
<dbReference type="STRING" id="100225.SAMN05421595_2104"/>
<comment type="caution">
    <text evidence="6">The sequence shown here is derived from an EMBL/GenBank/DDBJ whole genome shotgun (WGS) entry which is preliminary data.</text>
</comment>
<dbReference type="PANTHER" id="PTHR46017">
    <property type="entry name" value="ALPHA-MANNOSIDASE 2C1"/>
    <property type="match status" value="1"/>
</dbReference>
<dbReference type="RefSeq" id="WP_006501719.1">
    <property type="nucleotide sequence ID" value="NZ_BAGZ01000004.1"/>
</dbReference>
<dbReference type="Gene3D" id="2.60.40.10">
    <property type="entry name" value="Immunoglobulins"/>
    <property type="match status" value="1"/>
</dbReference>
<evidence type="ECO:0000259" key="5">
    <source>
        <dbReference type="SMART" id="SM00872"/>
    </source>
</evidence>
<dbReference type="Pfam" id="PF07748">
    <property type="entry name" value="Glyco_hydro_38C"/>
    <property type="match status" value="1"/>
</dbReference>
<dbReference type="Pfam" id="PF01074">
    <property type="entry name" value="Glyco_hydro_38N"/>
    <property type="match status" value="1"/>
</dbReference>
<dbReference type="SUPFAM" id="SSF74650">
    <property type="entry name" value="Galactose mutarotase-like"/>
    <property type="match status" value="2"/>
</dbReference>
<dbReference type="Pfam" id="PF09261">
    <property type="entry name" value="Alpha-mann_mid"/>
    <property type="match status" value="1"/>
</dbReference>
<evidence type="ECO:0000256" key="3">
    <source>
        <dbReference type="ARBA" id="ARBA00022801"/>
    </source>
</evidence>
<keyword evidence="7" id="KW-1185">Reference proteome</keyword>
<name>K6V496_9MICO</name>
<dbReference type="Gene3D" id="1.20.1270.50">
    <property type="entry name" value="Glycoside hydrolase family 38, central domain"/>
    <property type="match status" value="1"/>
</dbReference>
<sequence length="1469" mass="158600">MTAVALASARSTWCFVSTPDGAAQVVQAELDAPAPAAARLQVRGEGVSGAVEIAAGDGPRIDIPVEVDSRYEVGMRVPVTVTLTAEDAPEAYDPDRSVQEIDLEIAEPGWTMTLVNHFHYDPVWWNTQSAYTDTGELLGDDGTTRRIWEHNGIELVLNHLAKACEDPDYCFVLAEVDYLKPFWDTHPAERETVRRLLAEGRLEIMGGTYNEPSTNLISSETTIRNFVYGRGYQRDIMGATPNTAWQLDVFGHDPQFPGLAADSGLTSTAWARGPHHQWGPGSTGWKTEDGDIRNMQFPAEFEWISPSGRGVTTHYMPAHYSAGWWMDSSATLQEAEDECYKIFVDLASVASTKHTMLPVGTDYTPPNKWVTEIHRDWNSRYVSPKFVCGLPRDFFAAVQEELDSREIAPTPQTRDMNPIYTGKDVSYIDTKQAQRATEVAATDAEKLATFAESHGLGSYPHAAMDKVWRQLAYGSHHDAITGSESDQVYLDLVHGWREAHDLASDVRDQALQVLLGAVDTSGEGQALVVVNTLAHTRTDLARVTLTLPEDTGLRILDEEGAEVPFVVESREESTGQTVVAFVARDVPGIGHRTWRIDQVQAPLPRWAVAEDRTSGQDADASTPTLPTISSEIFEIVADPQQGGALTSIVDRRTGRRMLQDGGLGAELRLYREYDAHPHFGEGPWHLLPTGNVTSSAERPAVVRVESSPAGERLIATGRVGTVDYEQTTTCWRGLDRVDFSTRVVRFEGRDQLLRVKFAGDIPGGRAFSDIAGAVVGRPFAFPEVDSAESPWTLDHPAHTVFGLGSTAKVALHDLEGSPVGDLSIAIAEVVTPDLEQAAPVARDLVVALARVGVTATTTVADGNRYGWSHADSNLPDVRIVLGGPGRNSLAARILEGLPEAGELARQVAEHGHGRVFVPAEESVEDSWKPRADLRGPRALPVVILDADGDLAEALRVETAELVAGFAADASIGVPCLSAGSTKLLDDQTMAIASYGIPGFAVSPEGGLHLSLMRSCSGWPAGVWLDPPVRRLPDGSSFQLQHWTHEFDYCLFAGAGDWRTGHIAHRGQEWSTPFLTRVESAHDGSIPARHAFLSVAPEGAVHVQAVKPRGNALACGAARPSGAEEGITVRLSALSGEPVEATVRLDRPWSQTLEVDLHEDPIPDCPDPGLAEDGRVVRLPMEGSQIRTIMGIPAQSAPICDDLLGPAGEPVQPVYARYWLHNRGAAPMGFLPVSLTCTPTVLRAEDGGRVTTELRLASQLVDASVASTVEVGLPEGWSCLSGEGAVDLPPGGHLVRPLELDVPADAPAGLHLVEVRARFGEDVLEEILTVAVGDVGELLPAPPGPEIDHQIQIEGLPRTTGRPTGLTVVSMTEEVVLRPGDSRSVEVVLRNDLRSAVHGEAVPVSPWGTWGLVGPAAQPFTVDPGATTTVRFDVDTDAHSRSGNWWMTVKLMWAGRVQYTRVLPVVVDAG</sequence>
<dbReference type="InterPro" id="IPR011682">
    <property type="entry name" value="Glyco_hydro_38_C"/>
</dbReference>
<evidence type="ECO:0000313" key="6">
    <source>
        <dbReference type="EMBL" id="GAB76968.1"/>
    </source>
</evidence>
<dbReference type="InterPro" id="IPR011013">
    <property type="entry name" value="Gal_mutarotase_sf_dom"/>
</dbReference>
<dbReference type="SUPFAM" id="SSF88688">
    <property type="entry name" value="Families 57/38 glycoside transferase middle domain"/>
    <property type="match status" value="1"/>
</dbReference>
<dbReference type="GO" id="GO:0030246">
    <property type="term" value="F:carbohydrate binding"/>
    <property type="evidence" value="ECO:0007669"/>
    <property type="project" value="InterPro"/>
</dbReference>
<comment type="similarity">
    <text evidence="1">Belongs to the glycosyl hydrolase 38 family.</text>
</comment>
<dbReference type="PANTHER" id="PTHR46017:SF1">
    <property type="entry name" value="ALPHA-MANNOSIDASE 2C1"/>
    <property type="match status" value="1"/>
</dbReference>
<dbReference type="SMART" id="SM00872">
    <property type="entry name" value="Alpha-mann_mid"/>
    <property type="match status" value="1"/>
</dbReference>
<keyword evidence="2" id="KW-0479">Metal-binding</keyword>
<dbReference type="CDD" id="cd10786">
    <property type="entry name" value="GH38N_AMII_like"/>
    <property type="match status" value="1"/>
</dbReference>
<organism evidence="6 7">
    <name type="scientific">Austwickia chelonae NBRC 105200</name>
    <dbReference type="NCBI Taxonomy" id="1184607"/>
    <lineage>
        <taxon>Bacteria</taxon>
        <taxon>Bacillati</taxon>
        <taxon>Actinomycetota</taxon>
        <taxon>Actinomycetes</taxon>
        <taxon>Micrococcales</taxon>
        <taxon>Dermatophilaceae</taxon>
        <taxon>Austwickia</taxon>
    </lineage>
</organism>
<dbReference type="InterPro" id="IPR018905">
    <property type="entry name" value="A-galactase_NEW3"/>
</dbReference>
<dbReference type="eggNOG" id="COG0383">
    <property type="taxonomic scope" value="Bacteria"/>
</dbReference>
<gene>
    <name evidence="6" type="ORF">AUCHE_04_00080</name>
</gene>
<dbReference type="OrthoDB" id="9772207at2"/>
<dbReference type="GO" id="GO:0009313">
    <property type="term" value="P:oligosaccharide catabolic process"/>
    <property type="evidence" value="ECO:0007669"/>
    <property type="project" value="TreeGrafter"/>
</dbReference>
<keyword evidence="4" id="KW-0326">Glycosidase</keyword>
<keyword evidence="3" id="KW-0378">Hydrolase</keyword>
<dbReference type="InterPro" id="IPR011330">
    <property type="entry name" value="Glyco_hydro/deAcase_b/a-brl"/>
</dbReference>
<dbReference type="InterPro" id="IPR000602">
    <property type="entry name" value="Glyco_hydro_38_N"/>
</dbReference>
<dbReference type="Gene3D" id="2.70.98.30">
    <property type="entry name" value="Golgi alpha-mannosidase II, domain 4"/>
    <property type="match status" value="2"/>
</dbReference>
<dbReference type="Pfam" id="PF10633">
    <property type="entry name" value="NPCBM_assoc"/>
    <property type="match status" value="1"/>
</dbReference>
<evidence type="ECO:0000313" key="7">
    <source>
        <dbReference type="Proteomes" id="UP000008495"/>
    </source>
</evidence>
<evidence type="ECO:0000256" key="1">
    <source>
        <dbReference type="ARBA" id="ARBA00009792"/>
    </source>
</evidence>
<proteinExistence type="inferred from homology"/>
<feature type="domain" description="Glycoside hydrolase family 38 central" evidence="5">
    <location>
        <begin position="425"/>
        <end position="496"/>
    </location>
</feature>
<reference evidence="6 7" key="1">
    <citation type="submission" date="2012-08" db="EMBL/GenBank/DDBJ databases">
        <title>Whole genome shotgun sequence of Austwickia chelonae NBRC 105200.</title>
        <authorList>
            <person name="Yoshida I."/>
            <person name="Hosoyama A."/>
            <person name="Tsuchikane K."/>
            <person name="Katsumata H."/>
            <person name="Ando Y."/>
            <person name="Ohji S."/>
            <person name="Hamada M."/>
            <person name="Tamura T."/>
            <person name="Yamazoe A."/>
            <person name="Yamazaki S."/>
            <person name="Fujita N."/>
        </authorList>
    </citation>
    <scope>NUCLEOTIDE SEQUENCE [LARGE SCALE GENOMIC DNA]</scope>
    <source>
        <strain evidence="6 7">NBRC 105200</strain>
    </source>
</reference>
<dbReference type="GO" id="GO:0004559">
    <property type="term" value="F:alpha-mannosidase activity"/>
    <property type="evidence" value="ECO:0007669"/>
    <property type="project" value="InterPro"/>
</dbReference>
<dbReference type="EMBL" id="BAGZ01000004">
    <property type="protein sequence ID" value="GAB76968.1"/>
    <property type="molecule type" value="Genomic_DNA"/>
</dbReference>
<evidence type="ECO:0000256" key="4">
    <source>
        <dbReference type="ARBA" id="ARBA00023295"/>
    </source>
</evidence>
<dbReference type="InterPro" id="IPR015341">
    <property type="entry name" value="Glyco_hydro_38_cen"/>
</dbReference>
<dbReference type="Proteomes" id="UP000008495">
    <property type="component" value="Unassembled WGS sequence"/>
</dbReference>
<protein>
    <submittedName>
        <fullName evidence="6">Putative alpha-mannosidase</fullName>
    </submittedName>
</protein>